<feature type="compositionally biased region" description="Basic residues" evidence="1">
    <location>
        <begin position="199"/>
        <end position="213"/>
    </location>
</feature>
<dbReference type="Pfam" id="PF15273">
    <property type="entry name" value="NHS"/>
    <property type="match status" value="1"/>
</dbReference>
<feature type="region of interest" description="Disordered" evidence="1">
    <location>
        <begin position="1190"/>
        <end position="1220"/>
    </location>
</feature>
<feature type="compositionally biased region" description="Polar residues" evidence="1">
    <location>
        <begin position="409"/>
        <end position="420"/>
    </location>
</feature>
<reference evidence="2" key="1">
    <citation type="submission" date="2021-12" db="EMBL/GenBank/DDBJ databases">
        <authorList>
            <person name="King R."/>
        </authorList>
    </citation>
    <scope>NUCLEOTIDE SEQUENCE</scope>
</reference>
<gene>
    <name evidence="2" type="ORF">MELIAE_LOCUS4692</name>
</gene>
<keyword evidence="3" id="KW-1185">Reference proteome</keyword>
<protein>
    <recommendedName>
        <fullName evidence="4">WASP family protein member</fullName>
    </recommendedName>
</protein>
<feature type="region of interest" description="Disordered" evidence="1">
    <location>
        <begin position="235"/>
        <end position="261"/>
    </location>
</feature>
<accession>A0A9P0B260</accession>
<feature type="compositionally biased region" description="Polar residues" evidence="1">
    <location>
        <begin position="323"/>
        <end position="333"/>
    </location>
</feature>
<sequence length="1370" mass="154577">VLAEGDICSFATLKEHYKRPQNFQTELFSAKTRPNALNNIYDAAVKTPVHVMRQLDRWRRDGHRSSRFFLCTPILGKKIRRKVNIEIETHMPSAVQELRRWTSNEAIGNITVTPDCVSRVANSNTITENNINLSNCSSIDGVDHKLPSPEEQINAVALKFPAKIVPVDISGKSFDRMSIQRRSFLHKDANCSNNDQNSKRKSKTRKSRNRRRNTITGIDQKEIQDALTSREEAIEIKPENKTNRMDRSRSSDILETSKKESTDKKSHFDIIKQWGKNKYERLRNKNSESKFKEDSLFYLDICDTIEGKKGKNMEKRTHIRYPSVSSSEKSINNTTLPPPLPTHIKNVKLRISTNEKRRRTSGGFKDEPHSSSGNWSASSESGRASVISELTLTTQPASTTSVTTSNNSLSQPSNSVCSRNQPSEHFNFTESVSEGTLTPDIIHLHEDETSSIYSCDTEGYYTSFHMDSGLKSLKEEEFNCNSMLFPSASSNVSIINNNNKNTVMTAENEYELFGRGSTSTTTSSAGTVCTTLYAAESNKSLINGPAVPERKSSLANKNFAEFSDKTGTIKRSPANTKPVVIALIHKKTDETTTDNKKNISNVPLEENKMNLEFEHSETSDMEGSERIRVKTTINSSRIPSMCVITPLQSDDENSYNPIKYSQVINQNVDCNIPNRDKLDLNLSFNKINDINKNTNIYVINNNVDKSTLTLVNVNLQSGYATVDNVERDFSPESNMPETSIEDVKSCPEKSSFVPFNSVFDKLKSNVMGYTKPDTKFLNNMYDPNTDFGEYVTIADVRNNNNTHTYSNINNINKLKMPSQTKDVQYVSLNELPTKDVKKPEVSTDSLERKERQGARVTLDAEGKVVYSSDSLNRNKKAHSTFEPGPFVKNTVKPQSQQATHRNITPVRPIQLSKIQRLANISQVEFNRPQSPYQEKFIVKAASGAKYPAPEIIRMPPSTIVTPSDLPMSPKSCSRGAYVHMQESGSIPDPDGYPLPHKTNSETKMYQNREYKKDDLGYGYDYNSRPIDKFYEEACSYQFISPDLTSGLVRKQLPKIGQMGHFKGLNRNLGKPVEIPKVNFINEPFCYNSIDSPYQTDSFNVRESNSNYSLKISPIDPRYSGEFKTSTPSAKNVHKINPVYNLENHLLATKKSHMSNEELYAIIHKSKKRMNIETDRPALTLTADEIDGKVASNSFGKSENKNKNNLSPSTNTKPGLFDNRKQTSRMDFKQLLLKKSGNILGNRSKKISAVEQLKLSREQIQSQPSPKNNGMDILNLSGSPRSFGNKKFISPGLQQEKSKFLKIMSPRSQWRFMNPRTDVLSSTILEDCREIENADYSCDENKGKTYNYARKINFQTDGKSTIPSPALETSF</sequence>
<feature type="compositionally biased region" description="Low complexity" evidence="1">
    <location>
        <begin position="370"/>
        <end position="381"/>
    </location>
</feature>
<dbReference type="GO" id="GO:0030154">
    <property type="term" value="P:cell differentiation"/>
    <property type="evidence" value="ECO:0007669"/>
    <property type="project" value="TreeGrafter"/>
</dbReference>
<dbReference type="PANTHER" id="PTHR23039:SF9">
    <property type="entry name" value="LOW QUALITY PROTEIN: NHS-LIKE PROTEIN 1"/>
    <property type="match status" value="1"/>
</dbReference>
<name>A0A9P0B260_BRAAE</name>
<feature type="region of interest" description="Disordered" evidence="1">
    <location>
        <begin position="395"/>
        <end position="420"/>
    </location>
</feature>
<organism evidence="2 3">
    <name type="scientific">Brassicogethes aeneus</name>
    <name type="common">Rape pollen beetle</name>
    <name type="synonym">Meligethes aeneus</name>
    <dbReference type="NCBI Taxonomy" id="1431903"/>
    <lineage>
        <taxon>Eukaryota</taxon>
        <taxon>Metazoa</taxon>
        <taxon>Ecdysozoa</taxon>
        <taxon>Arthropoda</taxon>
        <taxon>Hexapoda</taxon>
        <taxon>Insecta</taxon>
        <taxon>Pterygota</taxon>
        <taxon>Neoptera</taxon>
        <taxon>Endopterygota</taxon>
        <taxon>Coleoptera</taxon>
        <taxon>Polyphaga</taxon>
        <taxon>Cucujiformia</taxon>
        <taxon>Nitidulidae</taxon>
        <taxon>Meligethinae</taxon>
        <taxon>Brassicogethes</taxon>
    </lineage>
</organism>
<feature type="region of interest" description="Disordered" evidence="1">
    <location>
        <begin position="322"/>
        <end position="381"/>
    </location>
</feature>
<dbReference type="EMBL" id="OV121134">
    <property type="protein sequence ID" value="CAH0552479.1"/>
    <property type="molecule type" value="Genomic_DNA"/>
</dbReference>
<feature type="region of interest" description="Disordered" evidence="1">
    <location>
        <begin position="185"/>
        <end position="219"/>
    </location>
</feature>
<evidence type="ECO:0000313" key="2">
    <source>
        <dbReference type="EMBL" id="CAH0552479.1"/>
    </source>
</evidence>
<feature type="compositionally biased region" description="Low complexity" evidence="1">
    <location>
        <begin position="395"/>
        <end position="408"/>
    </location>
</feature>
<evidence type="ECO:0000313" key="3">
    <source>
        <dbReference type="Proteomes" id="UP001154078"/>
    </source>
</evidence>
<feature type="non-terminal residue" evidence="2">
    <location>
        <position position="1"/>
    </location>
</feature>
<dbReference type="OrthoDB" id="8965057at2759"/>
<proteinExistence type="predicted"/>
<feature type="compositionally biased region" description="Polar residues" evidence="1">
    <location>
        <begin position="1190"/>
        <end position="1212"/>
    </location>
</feature>
<evidence type="ECO:0000256" key="1">
    <source>
        <dbReference type="SAM" id="MobiDB-lite"/>
    </source>
</evidence>
<dbReference type="Proteomes" id="UP001154078">
    <property type="component" value="Chromosome 3"/>
</dbReference>
<dbReference type="InterPro" id="IPR024845">
    <property type="entry name" value="NHS-like"/>
</dbReference>
<evidence type="ECO:0008006" key="4">
    <source>
        <dbReference type="Google" id="ProtNLM"/>
    </source>
</evidence>
<dbReference type="PANTHER" id="PTHR23039">
    <property type="entry name" value="NANCE-HORAN SYNDROME PROTEIN"/>
    <property type="match status" value="1"/>
</dbReference>